<evidence type="ECO:0000256" key="1">
    <source>
        <dbReference type="SAM" id="MobiDB-lite"/>
    </source>
</evidence>
<organism evidence="3 4">
    <name type="scientific">Nocardia nova</name>
    <dbReference type="NCBI Taxonomy" id="37330"/>
    <lineage>
        <taxon>Bacteria</taxon>
        <taxon>Bacillati</taxon>
        <taxon>Actinomycetota</taxon>
        <taxon>Actinomycetes</taxon>
        <taxon>Mycobacteriales</taxon>
        <taxon>Nocardiaceae</taxon>
        <taxon>Nocardia</taxon>
    </lineage>
</organism>
<comment type="caution">
    <text evidence="3">The sequence shown here is derived from an EMBL/GenBank/DDBJ whole genome shotgun (WGS) entry which is preliminary data.</text>
</comment>
<feature type="transmembrane region" description="Helical" evidence="2">
    <location>
        <begin position="198"/>
        <end position="217"/>
    </location>
</feature>
<name>A0A2S6A3A6_9NOCA</name>
<feature type="transmembrane region" description="Helical" evidence="2">
    <location>
        <begin position="47"/>
        <end position="69"/>
    </location>
</feature>
<feature type="transmembrane region" description="Helical" evidence="2">
    <location>
        <begin position="169"/>
        <end position="191"/>
    </location>
</feature>
<dbReference type="EMBL" id="PSZD01000013">
    <property type="protein sequence ID" value="PPJ26310.1"/>
    <property type="molecule type" value="Genomic_DNA"/>
</dbReference>
<sequence length="822" mass="88015">MIGDTGTVHGRFGPDWEFEFFDPARWQPRAVARRCWNLMSATRRRRWSVSALAVFVVMVVLPVVLGAVATAQTGEGDAEGSSVNSGLSWMHVRDSSGAELSSYIFATNHGGLLHPANTALSLVLSLEFAGWMVIVTTAIWLIGYALSFAWLNLFSRALEGVAHSLSGQIATPMMLAAAVTIGAFFVAWFVVRGFHAKATMQVVSMLLIAVAGPIFLAEPLADVLSSDGLLAQGRNIGVSVAAGLNGNSNPNASALVPQMQADLADNFARRPLQVWNFGRVVDTDSACKAAWTSAVMNGSENAVKEGMKNCDRTAYKATQNPTVPQIGAGLILLVAGTILLLFAVYLSLKIIKAALDTIYHGFMSIFGFAAGGFVYGPTQTFLVRNIVDGFIAGARMACYTIFLGVYVLFLGNLFKEAENDVMAIFVIGAIVEIIAIFQLQRLSAGLTSGNEWVANRFALAMQGVSRGSGGGGGSGTALGMGQAGAKHKLGGAAMLATLAGVSTVSNSPLTEWMWGRTRSPLRPFSRTEREAQLAQWGVWGRENFGGADGLYTQSYMNRHQFAFAARQAAEAAGGVDTVMGASAAIQGVFDYGGGLDSAWGAMLGAGFTDEQIMSNAIRSWGIVAQNAEDETLTDKHLGHVVSAISRAQHSANRVLRGEGTAEEAAADLATLQAATFRFRRANPGGVTLDGGARHGRERRFVEQYMAAPSQEQIEQLQLVASGGRSRMASLAGIDENSADRMLMWIGNEHARVVSTAVDRLVDDPGNPRHIREVRRVISHAADTDLWASRVHRTPWNAPQPPGTNPPNPNWRREMGRVGRRIR</sequence>
<keyword evidence="4" id="KW-1185">Reference proteome</keyword>
<accession>A0A2S6A3A6</accession>
<dbReference type="AlphaFoldDB" id="A0A2S6A3A6"/>
<gene>
    <name evidence="3" type="ORF">C5F51_21230</name>
</gene>
<feature type="transmembrane region" description="Helical" evidence="2">
    <location>
        <begin position="326"/>
        <end position="346"/>
    </location>
</feature>
<evidence type="ECO:0000313" key="3">
    <source>
        <dbReference type="EMBL" id="PPJ26310.1"/>
    </source>
</evidence>
<keyword evidence="2" id="KW-0812">Transmembrane</keyword>
<evidence type="ECO:0000313" key="4">
    <source>
        <dbReference type="Proteomes" id="UP000238356"/>
    </source>
</evidence>
<dbReference type="Proteomes" id="UP000238356">
    <property type="component" value="Unassembled WGS sequence"/>
</dbReference>
<proteinExistence type="predicted"/>
<protein>
    <submittedName>
        <fullName evidence="3">Uncharacterized protein</fullName>
    </submittedName>
</protein>
<keyword evidence="2" id="KW-1133">Transmembrane helix</keyword>
<feature type="transmembrane region" description="Helical" evidence="2">
    <location>
        <begin position="128"/>
        <end position="149"/>
    </location>
</feature>
<feature type="transmembrane region" description="Helical" evidence="2">
    <location>
        <begin position="390"/>
        <end position="409"/>
    </location>
</feature>
<feature type="region of interest" description="Disordered" evidence="1">
    <location>
        <begin position="792"/>
        <end position="822"/>
    </location>
</feature>
<keyword evidence="2" id="KW-0472">Membrane</keyword>
<reference evidence="3 4" key="1">
    <citation type="submission" date="2018-02" db="EMBL/GenBank/DDBJ databases">
        <title>8 Nocardia nova and 1 Nocardia cyriacigeorgica strain used for evolution to TMP-SMX.</title>
        <authorList>
            <person name="Mehta H."/>
            <person name="Weng J."/>
            <person name="Shamoo Y."/>
        </authorList>
    </citation>
    <scope>NUCLEOTIDE SEQUENCE [LARGE SCALE GENOMIC DNA]</scope>
    <source>
        <strain evidence="3 4">BAA2227</strain>
    </source>
</reference>
<feature type="transmembrane region" description="Helical" evidence="2">
    <location>
        <begin position="421"/>
        <end position="439"/>
    </location>
</feature>
<evidence type="ECO:0000256" key="2">
    <source>
        <dbReference type="SAM" id="Phobius"/>
    </source>
</evidence>
<feature type="compositionally biased region" description="Pro residues" evidence="1">
    <location>
        <begin position="797"/>
        <end position="808"/>
    </location>
</feature>
<feature type="transmembrane region" description="Helical" evidence="2">
    <location>
        <begin position="358"/>
        <end position="378"/>
    </location>
</feature>